<evidence type="ECO:0000256" key="12">
    <source>
        <dbReference type="SAM" id="SignalP"/>
    </source>
</evidence>
<comment type="subcellular location">
    <subcellularLocation>
        <location evidence="2">Secreted</location>
    </subcellularLocation>
</comment>
<protein>
    <submittedName>
        <fullName evidence="13">Uncharacterized protein</fullName>
    </submittedName>
</protein>
<keyword evidence="10" id="KW-0325">Glycoprotein</keyword>
<dbReference type="InterPro" id="IPR054497">
    <property type="entry name" value="LPMO_AA14"/>
</dbReference>
<dbReference type="Pfam" id="PF22810">
    <property type="entry name" value="LPMO_AA14"/>
    <property type="match status" value="1"/>
</dbReference>
<dbReference type="AlphaFoldDB" id="A0A165DVQ1"/>
<feature type="signal peptide" evidence="12">
    <location>
        <begin position="1"/>
        <end position="17"/>
    </location>
</feature>
<name>A0A165DVQ1_EXIGL</name>
<evidence type="ECO:0000256" key="4">
    <source>
        <dbReference type="ARBA" id="ARBA00022723"/>
    </source>
</evidence>
<gene>
    <name evidence="13" type="ORF">EXIGLDRAFT_255776</name>
</gene>
<dbReference type="OrthoDB" id="2019572at2759"/>
<organism evidence="13 14">
    <name type="scientific">Exidia glandulosa HHB12029</name>
    <dbReference type="NCBI Taxonomy" id="1314781"/>
    <lineage>
        <taxon>Eukaryota</taxon>
        <taxon>Fungi</taxon>
        <taxon>Dikarya</taxon>
        <taxon>Basidiomycota</taxon>
        <taxon>Agaricomycotina</taxon>
        <taxon>Agaricomycetes</taxon>
        <taxon>Auriculariales</taxon>
        <taxon>Exidiaceae</taxon>
        <taxon>Exidia</taxon>
    </lineage>
</organism>
<keyword evidence="8" id="KW-0503">Monooxygenase</keyword>
<evidence type="ECO:0000313" key="14">
    <source>
        <dbReference type="Proteomes" id="UP000077266"/>
    </source>
</evidence>
<evidence type="ECO:0000313" key="13">
    <source>
        <dbReference type="EMBL" id="KZV85472.1"/>
    </source>
</evidence>
<dbReference type="InParanoid" id="A0A165DVQ1"/>
<evidence type="ECO:0000256" key="3">
    <source>
        <dbReference type="ARBA" id="ARBA00022525"/>
    </source>
</evidence>
<dbReference type="EMBL" id="KV426187">
    <property type="protein sequence ID" value="KZV85472.1"/>
    <property type="molecule type" value="Genomic_DNA"/>
</dbReference>
<feature type="chain" id="PRO_5007856859" evidence="12">
    <location>
        <begin position="18"/>
        <end position="318"/>
    </location>
</feature>
<sequence>MIPLITFFIASAHLAHAHIGAYHRAMYCLNGLSNVTVQGIRSVSDPQQRVQTWDEFWFRGQCKEFPPPEGERVGGYVELELVGNKAVSSLGFNGTKTSDWADGAPHPELYHWIDNGKCVTSPNMHSTSEADASGTVLAIAYKSDIHDVQYEDLVVVSVAPNTPWKRIAKYEIPNLPACPEDGCVCAWGWSPNWCAQDNLYMNGFKCKVTGAKHDALPLGKAQKAVWCEDDSSKCVPGPKGLIIHSQNDDFNTVPEADLRDLSKLQKDGHLRSPGYNMKMGFAPGAQHDIFVGGAAPTSWRRASRIHGHRKHKSAMTTI</sequence>
<dbReference type="GO" id="GO:0004497">
    <property type="term" value="F:monooxygenase activity"/>
    <property type="evidence" value="ECO:0007669"/>
    <property type="project" value="UniProtKB-KW"/>
</dbReference>
<evidence type="ECO:0000256" key="5">
    <source>
        <dbReference type="ARBA" id="ARBA00022729"/>
    </source>
</evidence>
<evidence type="ECO:0000256" key="2">
    <source>
        <dbReference type="ARBA" id="ARBA00004613"/>
    </source>
</evidence>
<keyword evidence="4" id="KW-0479">Metal-binding</keyword>
<keyword evidence="14" id="KW-1185">Reference proteome</keyword>
<dbReference type="GO" id="GO:0046872">
    <property type="term" value="F:metal ion binding"/>
    <property type="evidence" value="ECO:0007669"/>
    <property type="project" value="UniProtKB-KW"/>
</dbReference>
<dbReference type="GO" id="GO:0005576">
    <property type="term" value="C:extracellular region"/>
    <property type="evidence" value="ECO:0007669"/>
    <property type="project" value="UniProtKB-SubCell"/>
</dbReference>
<keyword evidence="6" id="KW-0560">Oxidoreductase</keyword>
<keyword evidence="5 12" id="KW-0732">Signal</keyword>
<proteinExistence type="inferred from homology"/>
<evidence type="ECO:0000256" key="10">
    <source>
        <dbReference type="ARBA" id="ARBA00023180"/>
    </source>
</evidence>
<evidence type="ECO:0000256" key="8">
    <source>
        <dbReference type="ARBA" id="ARBA00023033"/>
    </source>
</evidence>
<accession>A0A165DVQ1</accession>
<evidence type="ECO:0000256" key="7">
    <source>
        <dbReference type="ARBA" id="ARBA00023008"/>
    </source>
</evidence>
<reference evidence="13 14" key="1">
    <citation type="journal article" date="2016" name="Mol. Biol. Evol.">
        <title>Comparative Genomics of Early-Diverging Mushroom-Forming Fungi Provides Insights into the Origins of Lignocellulose Decay Capabilities.</title>
        <authorList>
            <person name="Nagy L.G."/>
            <person name="Riley R."/>
            <person name="Tritt A."/>
            <person name="Adam C."/>
            <person name="Daum C."/>
            <person name="Floudas D."/>
            <person name="Sun H."/>
            <person name="Yadav J.S."/>
            <person name="Pangilinan J."/>
            <person name="Larsson K.H."/>
            <person name="Matsuura K."/>
            <person name="Barry K."/>
            <person name="Labutti K."/>
            <person name="Kuo R."/>
            <person name="Ohm R.A."/>
            <person name="Bhattacharya S.S."/>
            <person name="Shirouzu T."/>
            <person name="Yoshinaga Y."/>
            <person name="Martin F.M."/>
            <person name="Grigoriev I.V."/>
            <person name="Hibbett D.S."/>
        </authorList>
    </citation>
    <scope>NUCLEOTIDE SEQUENCE [LARGE SCALE GENOMIC DNA]</scope>
    <source>
        <strain evidence="13 14">HHB12029</strain>
    </source>
</reference>
<evidence type="ECO:0000256" key="6">
    <source>
        <dbReference type="ARBA" id="ARBA00023002"/>
    </source>
</evidence>
<comment type="similarity">
    <text evidence="11">Belongs to the polysaccharide monooxygenase AA14 family.</text>
</comment>
<dbReference type="STRING" id="1314781.A0A165DVQ1"/>
<keyword evidence="9" id="KW-1015">Disulfide bond</keyword>
<keyword evidence="7" id="KW-0186">Copper</keyword>
<dbReference type="Proteomes" id="UP000077266">
    <property type="component" value="Unassembled WGS sequence"/>
</dbReference>
<keyword evidence="3" id="KW-0964">Secreted</keyword>
<evidence type="ECO:0000256" key="11">
    <source>
        <dbReference type="ARBA" id="ARBA00046340"/>
    </source>
</evidence>
<comment type="cofactor">
    <cofactor evidence="1">
        <name>Cu(2+)</name>
        <dbReference type="ChEBI" id="CHEBI:29036"/>
    </cofactor>
</comment>
<evidence type="ECO:0000256" key="9">
    <source>
        <dbReference type="ARBA" id="ARBA00023157"/>
    </source>
</evidence>
<evidence type="ECO:0000256" key="1">
    <source>
        <dbReference type="ARBA" id="ARBA00001973"/>
    </source>
</evidence>